<dbReference type="Pfam" id="PF10180">
    <property type="entry name" value="WKF"/>
    <property type="match status" value="1"/>
</dbReference>
<evidence type="ECO:0000259" key="3">
    <source>
        <dbReference type="Pfam" id="PF10180"/>
    </source>
</evidence>
<feature type="compositionally biased region" description="Basic and acidic residues" evidence="2">
    <location>
        <begin position="211"/>
        <end position="241"/>
    </location>
</feature>
<feature type="domain" description="WKF" evidence="3">
    <location>
        <begin position="95"/>
        <end position="189"/>
    </location>
</feature>
<evidence type="ECO:0000313" key="5">
    <source>
        <dbReference type="Proteomes" id="UP001623330"/>
    </source>
</evidence>
<gene>
    <name evidence="4" type="ORF">RNJ44_03057</name>
</gene>
<reference evidence="4 5" key="1">
    <citation type="submission" date="2024-05" db="EMBL/GenBank/DDBJ databases">
        <title>Long read based assembly of the Candida bracarensis genome reveals expanded adhesin content.</title>
        <authorList>
            <person name="Marcet-Houben M."/>
            <person name="Ksiezopolska E."/>
            <person name="Gabaldon T."/>
        </authorList>
    </citation>
    <scope>NUCLEOTIDE SEQUENCE [LARGE SCALE GENOMIC DNA]</scope>
    <source>
        <strain evidence="4 5">CBM6</strain>
    </source>
</reference>
<name>A0ABR4NYP9_9SACH</name>
<evidence type="ECO:0000313" key="4">
    <source>
        <dbReference type="EMBL" id="KAL3234295.1"/>
    </source>
</evidence>
<proteinExistence type="predicted"/>
<dbReference type="PANTHER" id="PTHR22306">
    <property type="entry name" value="CHROMOSOME 7 OPEN READING FRAME 50"/>
    <property type="match status" value="1"/>
</dbReference>
<protein>
    <recommendedName>
        <fullName evidence="3">WKF domain-containing protein</fullName>
    </recommendedName>
</protein>
<evidence type="ECO:0000256" key="1">
    <source>
        <dbReference type="SAM" id="Coils"/>
    </source>
</evidence>
<feature type="region of interest" description="Disordered" evidence="2">
    <location>
        <begin position="39"/>
        <end position="84"/>
    </location>
</feature>
<feature type="region of interest" description="Disordered" evidence="2">
    <location>
        <begin position="211"/>
        <end position="245"/>
    </location>
</feature>
<dbReference type="EMBL" id="JBEVYD010000003">
    <property type="protein sequence ID" value="KAL3234295.1"/>
    <property type="molecule type" value="Genomic_DNA"/>
</dbReference>
<feature type="coiled-coil region" evidence="1">
    <location>
        <begin position="184"/>
        <end position="211"/>
    </location>
</feature>
<keyword evidence="1" id="KW-0175">Coiled coil</keyword>
<dbReference type="InterPro" id="IPR019327">
    <property type="entry name" value="WKF"/>
</dbReference>
<organism evidence="4 5">
    <name type="scientific">Nakaseomyces bracarensis</name>
    <dbReference type="NCBI Taxonomy" id="273131"/>
    <lineage>
        <taxon>Eukaryota</taxon>
        <taxon>Fungi</taxon>
        <taxon>Dikarya</taxon>
        <taxon>Ascomycota</taxon>
        <taxon>Saccharomycotina</taxon>
        <taxon>Saccharomycetes</taxon>
        <taxon>Saccharomycetales</taxon>
        <taxon>Saccharomycetaceae</taxon>
        <taxon>Nakaseomyces</taxon>
    </lineage>
</organism>
<evidence type="ECO:0000256" key="2">
    <source>
        <dbReference type="SAM" id="MobiDB-lite"/>
    </source>
</evidence>
<dbReference type="PANTHER" id="PTHR22306:SF2">
    <property type="entry name" value="CHROMOSOME 7 OPEN READING FRAME 50"/>
    <property type="match status" value="1"/>
</dbReference>
<dbReference type="Proteomes" id="UP001623330">
    <property type="component" value="Unassembled WGS sequence"/>
</dbReference>
<comment type="caution">
    <text evidence="4">The sequence shown here is derived from an EMBL/GenBank/DDBJ whole genome shotgun (WGS) entry which is preliminary data.</text>
</comment>
<keyword evidence="5" id="KW-1185">Reference proteome</keyword>
<sequence>MSDHVPAWKRFAIKRSAQESTSGADVDADPLNVTTHLATGSLTKKQKRSIINGDDGAKDTTKKEKKKNGNKKKEKLSREERETKRQKVLKDQLRYLIEFYLRDMDHLPEPLYELESVRSNYSDEDIKGRQNGETAVVDVWKFSKQKQNWLLKHFHSVDEIPIQYDTLLVQYFKDMKGRSKAELAKTCNEKLESWNQYLQDQEEKMARIINDDKAGEKKEEDEEKKGDESQDETKSEDKKEEEVELIMPNKEIIARSYKLLKSWKDNRSKDEPELEVVELYKFPEEELQS</sequence>
<accession>A0ABR4NYP9</accession>
<feature type="compositionally biased region" description="Basic residues" evidence="2">
    <location>
        <begin position="63"/>
        <end position="75"/>
    </location>
</feature>